<sequence>MFSTPFVLCFALFLSLSLLLLFTPRILPPKHVTISPSDEIDDLALFHQATKTSTHNPSIVSHLATTNPKPKIAFLFLTNSDLTFSPLWEKFFHGHVQLYNIYIHLDPSVKITPPGGLFEGRFIKAKRTERGSPTLISAARRLLAHGLIDDSRNMYFALISQHCIPLHSFQFMYNYLFSKTHKSALKSFIEILSNEPTLPDRYVARGKHVMLPEVPYERFRVGSQFFVLNRRHSLVVIKDRRLWRKFKLPCLNLDSCYPEEHYFPTLLDMKDPNGCTHFTLTRVNWTGSTGGHPHTYGPGDVSAELVYKLRESNSSYPFLFARKFSPGCLDPLLQISDSVLFRD</sequence>
<dbReference type="InterPro" id="IPR044174">
    <property type="entry name" value="BC10-like"/>
</dbReference>
<evidence type="ECO:0000256" key="4">
    <source>
        <dbReference type="ARBA" id="ARBA00023136"/>
    </source>
</evidence>
<keyword evidence="8" id="KW-1185">Reference proteome</keyword>
<evidence type="ECO:0000313" key="7">
    <source>
        <dbReference type="EMBL" id="KAK6933610.1"/>
    </source>
</evidence>
<dbReference type="PANTHER" id="PTHR31042">
    <property type="entry name" value="CORE-2/I-BRANCHING BETA-1,6-N-ACETYLGLUCOSAMINYLTRANSFERASE FAMILY PROTEIN-RELATED"/>
    <property type="match status" value="1"/>
</dbReference>
<dbReference type="Pfam" id="PF02485">
    <property type="entry name" value="Branch"/>
    <property type="match status" value="1"/>
</dbReference>
<evidence type="ECO:0000256" key="3">
    <source>
        <dbReference type="ARBA" id="ARBA00022679"/>
    </source>
</evidence>
<feature type="signal peptide" evidence="6">
    <location>
        <begin position="1"/>
        <end position="19"/>
    </location>
</feature>
<dbReference type="EMBL" id="JBAMMX010000009">
    <property type="protein sequence ID" value="KAK6933610.1"/>
    <property type="molecule type" value="Genomic_DNA"/>
</dbReference>
<dbReference type="GO" id="GO:0016757">
    <property type="term" value="F:glycosyltransferase activity"/>
    <property type="evidence" value="ECO:0007669"/>
    <property type="project" value="UniProtKB-KW"/>
</dbReference>
<protein>
    <submittedName>
        <fullName evidence="7">Glycosyl transferase, family 14</fullName>
    </submittedName>
</protein>
<comment type="caution">
    <text evidence="7">The sequence shown here is derived from an EMBL/GenBank/DDBJ whole genome shotgun (WGS) entry which is preliminary data.</text>
</comment>
<dbReference type="GO" id="GO:0016020">
    <property type="term" value="C:membrane"/>
    <property type="evidence" value="ECO:0007669"/>
    <property type="project" value="UniProtKB-SubCell"/>
</dbReference>
<accession>A0AAN8VG32</accession>
<organism evidence="7 8">
    <name type="scientific">Dillenia turbinata</name>
    <dbReference type="NCBI Taxonomy" id="194707"/>
    <lineage>
        <taxon>Eukaryota</taxon>
        <taxon>Viridiplantae</taxon>
        <taxon>Streptophyta</taxon>
        <taxon>Embryophyta</taxon>
        <taxon>Tracheophyta</taxon>
        <taxon>Spermatophyta</taxon>
        <taxon>Magnoliopsida</taxon>
        <taxon>eudicotyledons</taxon>
        <taxon>Gunneridae</taxon>
        <taxon>Pentapetalae</taxon>
        <taxon>Dilleniales</taxon>
        <taxon>Dilleniaceae</taxon>
        <taxon>Dillenia</taxon>
    </lineage>
</organism>
<evidence type="ECO:0000256" key="5">
    <source>
        <dbReference type="ARBA" id="ARBA00023180"/>
    </source>
</evidence>
<dbReference type="InterPro" id="IPR003406">
    <property type="entry name" value="Glyco_trans_14"/>
</dbReference>
<keyword evidence="5" id="KW-0325">Glycoprotein</keyword>
<keyword evidence="2" id="KW-0328">Glycosyltransferase</keyword>
<evidence type="ECO:0000313" key="8">
    <source>
        <dbReference type="Proteomes" id="UP001370490"/>
    </source>
</evidence>
<feature type="chain" id="PRO_5042960850" evidence="6">
    <location>
        <begin position="20"/>
        <end position="343"/>
    </location>
</feature>
<name>A0AAN8VG32_9MAGN</name>
<comment type="subcellular location">
    <subcellularLocation>
        <location evidence="1">Membrane</location>
        <topology evidence="1">Single-pass type II membrane protein</topology>
    </subcellularLocation>
</comment>
<dbReference type="PANTHER" id="PTHR31042:SF108">
    <property type="entry name" value="CORE-2_I-BRANCHING BETA-1,6-N-ACETYLGLUCOSAMINYLTRANSFERASE FAMILY PROTEIN"/>
    <property type="match status" value="1"/>
</dbReference>
<evidence type="ECO:0000256" key="6">
    <source>
        <dbReference type="SAM" id="SignalP"/>
    </source>
</evidence>
<dbReference type="AlphaFoldDB" id="A0AAN8VG32"/>
<evidence type="ECO:0000256" key="1">
    <source>
        <dbReference type="ARBA" id="ARBA00004606"/>
    </source>
</evidence>
<gene>
    <name evidence="7" type="ORF">RJ641_036504</name>
</gene>
<keyword evidence="4" id="KW-0472">Membrane</keyword>
<proteinExistence type="predicted"/>
<reference evidence="7 8" key="1">
    <citation type="submission" date="2023-12" db="EMBL/GenBank/DDBJ databases">
        <title>A high-quality genome assembly for Dillenia turbinata (Dilleniales).</title>
        <authorList>
            <person name="Chanderbali A."/>
        </authorList>
    </citation>
    <scope>NUCLEOTIDE SEQUENCE [LARGE SCALE GENOMIC DNA]</scope>
    <source>
        <strain evidence="7">LSX21</strain>
        <tissue evidence="7">Leaf</tissue>
    </source>
</reference>
<keyword evidence="3 7" id="KW-0808">Transferase</keyword>
<keyword evidence="6" id="KW-0732">Signal</keyword>
<dbReference type="Proteomes" id="UP001370490">
    <property type="component" value="Unassembled WGS sequence"/>
</dbReference>
<evidence type="ECO:0000256" key="2">
    <source>
        <dbReference type="ARBA" id="ARBA00022676"/>
    </source>
</evidence>